<feature type="transmembrane region" description="Helical" evidence="8">
    <location>
        <begin position="158"/>
        <end position="176"/>
    </location>
</feature>
<sequence>MRSLTVFSQRQVSLALSVYIGVILNSACLIRNGISGGWLEVISALLSAIALFAFCYLLISFFSLFGQIAYKTLASFTLLASAAASYYMTFFNVIIGYGVIVSTLTLDTDLNGEALGHEFFLWFLLVGLMPCLWLWCTRLLKDVYSNQWNGVGVFAKKLVPAVGMLLVLNVSIDTIVKLTKDQARKNNQYTASIGGVIAHSYLPTNWIASLAIYAHQLGKEDTSAKQLYDPSSHFTYQPTPAIDNLFVVFVIGETTRWDHMGLLGYERDTTPFLSQEPNLIALRGTSCDTATKLSLRCMFVRENGTEDDDQRTLKERNVFAVMRKLGFTSELFGMQSEAWFYSSVDANSYEIREIIASEYAHGKRPIDDMLLVDQMEKSINKYQQGKHLVVLHTKGSHHMYSQRYTREFARFTPECIDIDDNCTKQQLVNSFDNSVLYIDYMLKNVFDKLRDKNALVFYIPDHGESIDENRHFHATPKEMAPPEQFRVPFIVWASDKFIAHPHHQQLFANLQKREKNNFNPHHEQIFDSLLGCMGYSSPDGGIKAQNNWCSDNPTSMAFDNHPTRFTQR</sequence>
<evidence type="ECO:0000259" key="10">
    <source>
        <dbReference type="Pfam" id="PF08019"/>
    </source>
</evidence>
<feature type="domain" description="Sulfatase N-terminal" evidence="9">
    <location>
        <begin position="247"/>
        <end position="535"/>
    </location>
</feature>
<evidence type="ECO:0000256" key="7">
    <source>
        <dbReference type="ARBA" id="ARBA00023136"/>
    </source>
</evidence>
<evidence type="ECO:0000256" key="6">
    <source>
        <dbReference type="ARBA" id="ARBA00022989"/>
    </source>
</evidence>
<comment type="caution">
    <text evidence="11">The sequence shown here is derived from an EMBL/GenBank/DDBJ whole genome shotgun (WGS) entry which is preliminary data.</text>
</comment>
<dbReference type="InterPro" id="IPR040423">
    <property type="entry name" value="PEA_transferase"/>
</dbReference>
<evidence type="ECO:0000259" key="9">
    <source>
        <dbReference type="Pfam" id="PF00884"/>
    </source>
</evidence>
<evidence type="ECO:0000256" key="8">
    <source>
        <dbReference type="SAM" id="Phobius"/>
    </source>
</evidence>
<evidence type="ECO:0000256" key="4">
    <source>
        <dbReference type="ARBA" id="ARBA00022679"/>
    </source>
</evidence>
<dbReference type="NCBIfam" id="NF008593">
    <property type="entry name" value="PRK11560.1"/>
    <property type="match status" value="1"/>
</dbReference>
<gene>
    <name evidence="11" type="ORF">J2X05_003672</name>
</gene>
<evidence type="ECO:0000313" key="12">
    <source>
        <dbReference type="Proteomes" id="UP001253595"/>
    </source>
</evidence>
<dbReference type="InterPro" id="IPR012549">
    <property type="entry name" value="EptA-like_N"/>
</dbReference>
<dbReference type="GO" id="GO:0016740">
    <property type="term" value="F:transferase activity"/>
    <property type="evidence" value="ECO:0007669"/>
    <property type="project" value="UniProtKB-KW"/>
</dbReference>
<dbReference type="InterPro" id="IPR000917">
    <property type="entry name" value="Sulfatase_N"/>
</dbReference>
<proteinExistence type="predicted"/>
<reference evidence="11 12" key="1">
    <citation type="submission" date="2023-07" db="EMBL/GenBank/DDBJ databases">
        <title>Sorghum-associated microbial communities from plants grown in Nebraska, USA.</title>
        <authorList>
            <person name="Schachtman D."/>
        </authorList>
    </citation>
    <scope>NUCLEOTIDE SEQUENCE [LARGE SCALE GENOMIC DNA]</scope>
    <source>
        <strain evidence="11 12">BE190</strain>
    </source>
</reference>
<dbReference type="EC" id="2.7.8.-" evidence="11"/>
<dbReference type="InterPro" id="IPR017850">
    <property type="entry name" value="Alkaline_phosphatase_core_sf"/>
</dbReference>
<name>A0ABU1V2F9_9GAMM</name>
<feature type="transmembrane region" description="Helical" evidence="8">
    <location>
        <begin position="119"/>
        <end position="137"/>
    </location>
</feature>
<organism evidence="11 12">
    <name type="scientific">Cellvibrio fibrivorans</name>
    <dbReference type="NCBI Taxonomy" id="126350"/>
    <lineage>
        <taxon>Bacteria</taxon>
        <taxon>Pseudomonadati</taxon>
        <taxon>Pseudomonadota</taxon>
        <taxon>Gammaproteobacteria</taxon>
        <taxon>Cellvibrionales</taxon>
        <taxon>Cellvibrionaceae</taxon>
        <taxon>Cellvibrio</taxon>
    </lineage>
</organism>
<keyword evidence="5 8" id="KW-0812">Transmembrane</keyword>
<dbReference type="Gene3D" id="3.40.720.10">
    <property type="entry name" value="Alkaline Phosphatase, subunit A"/>
    <property type="match status" value="1"/>
</dbReference>
<feature type="transmembrane region" description="Helical" evidence="8">
    <location>
        <begin position="12"/>
        <end position="35"/>
    </location>
</feature>
<feature type="transmembrane region" description="Helical" evidence="8">
    <location>
        <begin position="76"/>
        <end position="99"/>
    </location>
</feature>
<evidence type="ECO:0000256" key="1">
    <source>
        <dbReference type="ARBA" id="ARBA00004429"/>
    </source>
</evidence>
<protein>
    <submittedName>
        <fullName evidence="11">KDO II ethanolaminephosphotransferase</fullName>
        <ecNumber evidence="11">2.7.8.-</ecNumber>
    </submittedName>
</protein>
<evidence type="ECO:0000256" key="5">
    <source>
        <dbReference type="ARBA" id="ARBA00022692"/>
    </source>
</evidence>
<dbReference type="RefSeq" id="WP_310075132.1">
    <property type="nucleotide sequence ID" value="NZ_JAVDVX010000007.1"/>
</dbReference>
<feature type="transmembrane region" description="Helical" evidence="8">
    <location>
        <begin position="41"/>
        <end position="64"/>
    </location>
</feature>
<keyword evidence="4 11" id="KW-0808">Transferase</keyword>
<keyword evidence="7 8" id="KW-0472">Membrane</keyword>
<dbReference type="SUPFAM" id="SSF53649">
    <property type="entry name" value="Alkaline phosphatase-like"/>
    <property type="match status" value="1"/>
</dbReference>
<keyword evidence="2" id="KW-1003">Cell membrane</keyword>
<comment type="subcellular location">
    <subcellularLocation>
        <location evidence="1">Cell inner membrane</location>
        <topology evidence="1">Multi-pass membrane protein</topology>
    </subcellularLocation>
</comment>
<evidence type="ECO:0000313" key="11">
    <source>
        <dbReference type="EMBL" id="MDR7091637.1"/>
    </source>
</evidence>
<dbReference type="EMBL" id="JAVDVX010000007">
    <property type="protein sequence ID" value="MDR7091637.1"/>
    <property type="molecule type" value="Genomic_DNA"/>
</dbReference>
<evidence type="ECO:0000256" key="3">
    <source>
        <dbReference type="ARBA" id="ARBA00022519"/>
    </source>
</evidence>
<dbReference type="Pfam" id="PF08019">
    <property type="entry name" value="EptA_B_N"/>
    <property type="match status" value="1"/>
</dbReference>
<dbReference type="CDD" id="cd16017">
    <property type="entry name" value="LptA"/>
    <property type="match status" value="1"/>
</dbReference>
<evidence type="ECO:0000256" key="2">
    <source>
        <dbReference type="ARBA" id="ARBA00022475"/>
    </source>
</evidence>
<keyword evidence="12" id="KW-1185">Reference proteome</keyword>
<dbReference type="InterPro" id="IPR058130">
    <property type="entry name" value="PEA_transf_C"/>
</dbReference>
<dbReference type="PANTHER" id="PTHR30443">
    <property type="entry name" value="INNER MEMBRANE PROTEIN"/>
    <property type="match status" value="1"/>
</dbReference>
<feature type="domain" description="Phosphoethanolamine transferase N-terminal" evidence="10">
    <location>
        <begin position="55"/>
        <end position="214"/>
    </location>
</feature>
<dbReference type="Proteomes" id="UP001253595">
    <property type="component" value="Unassembled WGS sequence"/>
</dbReference>
<keyword evidence="6 8" id="KW-1133">Transmembrane helix</keyword>
<keyword evidence="3" id="KW-0997">Cell inner membrane</keyword>
<dbReference type="PANTHER" id="PTHR30443:SF3">
    <property type="entry name" value="KDO(2)-LIPID A PHOSPHOETHANOLAMINE 7''-TRANSFERASE"/>
    <property type="match status" value="1"/>
</dbReference>
<dbReference type="Pfam" id="PF00884">
    <property type="entry name" value="Sulfatase"/>
    <property type="match status" value="1"/>
</dbReference>
<accession>A0ABU1V2F9</accession>